<accession>A0AAU9QI00</accession>
<comment type="caution">
    <text evidence="1">The sequence shown here is derived from an EMBL/GenBank/DDBJ whole genome shotgun (WGS) entry which is preliminary data.</text>
</comment>
<sequence>MALSSGDYNSHAGKGEGLVLHLWIILFTLQHHYALQVDYEYSSRLLQNDVGKAQSSPQQRTALPLNYDIQMLGKACREKGEFEGVVGTEPSVKPPTPPNLPLALTSGDYNIHASKGEGLVRIGG</sequence>
<organism evidence="1 2">
    <name type="scientific">Vibrio jasicida</name>
    <dbReference type="NCBI Taxonomy" id="766224"/>
    <lineage>
        <taxon>Bacteria</taxon>
        <taxon>Pseudomonadati</taxon>
        <taxon>Pseudomonadota</taxon>
        <taxon>Gammaproteobacteria</taxon>
        <taxon>Vibrionales</taxon>
        <taxon>Vibrionaceae</taxon>
        <taxon>Vibrio</taxon>
    </lineage>
</organism>
<proteinExistence type="predicted"/>
<dbReference type="EMBL" id="CAKMUD010000057">
    <property type="protein sequence ID" value="CAH1578584.1"/>
    <property type="molecule type" value="Genomic_DNA"/>
</dbReference>
<evidence type="ECO:0000313" key="1">
    <source>
        <dbReference type="EMBL" id="CAH1578584.1"/>
    </source>
</evidence>
<name>A0AAU9QI00_9VIBR</name>
<dbReference type="Proteomes" id="UP001295462">
    <property type="component" value="Unassembled WGS sequence"/>
</dbReference>
<evidence type="ECO:0000313" key="2">
    <source>
        <dbReference type="Proteomes" id="UP001295462"/>
    </source>
</evidence>
<dbReference type="AlphaFoldDB" id="A0AAU9QI00"/>
<protein>
    <submittedName>
        <fullName evidence="1">Uncharacterized protein</fullName>
    </submittedName>
</protein>
<gene>
    <name evidence="1" type="ORF">THF1A12_150099</name>
</gene>
<reference evidence="1" key="1">
    <citation type="submission" date="2022-01" db="EMBL/GenBank/DDBJ databases">
        <authorList>
            <person name="Lagorce A."/>
        </authorList>
    </citation>
    <scope>NUCLEOTIDE SEQUENCE</scope>
    <source>
        <strain evidence="1">Th15_F1_A12</strain>
    </source>
</reference>